<accession>A0ABW5X5F5</accession>
<feature type="transmembrane region" description="Helical" evidence="1">
    <location>
        <begin position="12"/>
        <end position="33"/>
    </location>
</feature>
<dbReference type="SUPFAM" id="SSF56219">
    <property type="entry name" value="DNase I-like"/>
    <property type="match status" value="1"/>
</dbReference>
<feature type="transmembrane region" description="Helical" evidence="1">
    <location>
        <begin position="48"/>
        <end position="65"/>
    </location>
</feature>
<keyword evidence="1" id="KW-0812">Transmembrane</keyword>
<keyword evidence="1" id="KW-0472">Membrane</keyword>
<evidence type="ECO:0000313" key="3">
    <source>
        <dbReference type="EMBL" id="MFD2833423.1"/>
    </source>
</evidence>
<name>A0ABW5X5F5_9FLAO</name>
<keyword evidence="3" id="KW-0540">Nuclease</keyword>
<comment type="caution">
    <text evidence="3">The sequence shown here is derived from an EMBL/GenBank/DDBJ whole genome shotgun (WGS) entry which is preliminary data.</text>
</comment>
<keyword evidence="3" id="KW-0378">Hydrolase</keyword>
<dbReference type="Proteomes" id="UP001597438">
    <property type="component" value="Unassembled WGS sequence"/>
</dbReference>
<feature type="domain" description="Endonuclease/exonuclease/phosphatase" evidence="2">
    <location>
        <begin position="125"/>
        <end position="333"/>
    </location>
</feature>
<dbReference type="EMBL" id="JBHUOJ010000019">
    <property type="protein sequence ID" value="MFD2833423.1"/>
    <property type="molecule type" value="Genomic_DNA"/>
</dbReference>
<dbReference type="RefSeq" id="WP_251742582.1">
    <property type="nucleotide sequence ID" value="NZ_JBHUOJ010000019.1"/>
</dbReference>
<dbReference type="InterPro" id="IPR036691">
    <property type="entry name" value="Endo/exonu/phosph_ase_sf"/>
</dbReference>
<keyword evidence="4" id="KW-1185">Reference proteome</keyword>
<evidence type="ECO:0000256" key="1">
    <source>
        <dbReference type="SAM" id="Phobius"/>
    </source>
</evidence>
<reference evidence="4" key="1">
    <citation type="journal article" date="2019" name="Int. J. Syst. Evol. Microbiol.">
        <title>The Global Catalogue of Microorganisms (GCM) 10K type strain sequencing project: providing services to taxonomists for standard genome sequencing and annotation.</title>
        <authorList>
            <consortium name="The Broad Institute Genomics Platform"/>
            <consortium name="The Broad Institute Genome Sequencing Center for Infectious Disease"/>
            <person name="Wu L."/>
            <person name="Ma J."/>
        </authorList>
    </citation>
    <scope>NUCLEOTIDE SEQUENCE [LARGE SCALE GENOMIC DNA]</scope>
    <source>
        <strain evidence="4">KCTC 52925</strain>
    </source>
</reference>
<organism evidence="3 4">
    <name type="scientific">Christiangramia antarctica</name>
    <dbReference type="NCBI Taxonomy" id="2058158"/>
    <lineage>
        <taxon>Bacteria</taxon>
        <taxon>Pseudomonadati</taxon>
        <taxon>Bacteroidota</taxon>
        <taxon>Flavobacteriia</taxon>
        <taxon>Flavobacteriales</taxon>
        <taxon>Flavobacteriaceae</taxon>
        <taxon>Christiangramia</taxon>
    </lineage>
</organism>
<dbReference type="Pfam" id="PF03372">
    <property type="entry name" value="Exo_endo_phos"/>
    <property type="match status" value="1"/>
</dbReference>
<gene>
    <name evidence="3" type="ORF">ACFSYS_08985</name>
</gene>
<dbReference type="InterPro" id="IPR005135">
    <property type="entry name" value="Endo/exonuclease/phosphatase"/>
</dbReference>
<dbReference type="GO" id="GO:0004519">
    <property type="term" value="F:endonuclease activity"/>
    <property type="evidence" value="ECO:0007669"/>
    <property type="project" value="UniProtKB-KW"/>
</dbReference>
<proteinExistence type="predicted"/>
<protein>
    <submittedName>
        <fullName evidence="3">Endonuclease/exonuclease/phosphatase family protein</fullName>
    </submittedName>
</protein>
<keyword evidence="3" id="KW-0255">Endonuclease</keyword>
<evidence type="ECO:0000313" key="4">
    <source>
        <dbReference type="Proteomes" id="UP001597438"/>
    </source>
</evidence>
<keyword evidence="1" id="KW-1133">Transmembrane helix</keyword>
<feature type="transmembrane region" description="Helical" evidence="1">
    <location>
        <begin position="72"/>
        <end position="95"/>
    </location>
</feature>
<evidence type="ECO:0000259" key="2">
    <source>
        <dbReference type="Pfam" id="PF03372"/>
    </source>
</evidence>
<sequence>MVNKNTSLSSVGHYILYALSSILIVMSLLSLLYDIPKWYLKILDFPRLQYLIVGILFIVLLLIFRRKWNKPFIFLLVGLLSVIAIQTRFLFPYIFGSVVVPQANYAEKDSVDKVSIMIANILIKNRTSKELREIINKSNPDMILAMEVDAWWIEQLGFLEKKYPHSIKYPTNNAYGMALYSKLKLENSEILFLNHSEVPAFKAKVLLESGKNFNFYGVHPVAPFPSDKYPENIGDANGDGTQEEVALLKVGDMVAKDEKPTIVAGDFNDVAWSQTSRLFGENGNLKDVRIGRGLHNTFNAKSWIMRWPLDHYYVSDKISVVKFKRMEDFNSDHFPMFAEFVIK</sequence>
<dbReference type="Gene3D" id="3.60.10.10">
    <property type="entry name" value="Endonuclease/exonuclease/phosphatase"/>
    <property type="match status" value="1"/>
</dbReference>